<gene>
    <name evidence="2" type="ORF">GA0061098_105418</name>
</gene>
<dbReference type="Pfam" id="PF01425">
    <property type="entry name" value="Amidase"/>
    <property type="match status" value="1"/>
</dbReference>
<evidence type="ECO:0000313" key="3">
    <source>
        <dbReference type="Proteomes" id="UP000199184"/>
    </source>
</evidence>
<dbReference type="Proteomes" id="UP000199184">
    <property type="component" value="Unassembled WGS sequence"/>
</dbReference>
<dbReference type="SUPFAM" id="SSF75304">
    <property type="entry name" value="Amidase signature (AS) enzymes"/>
    <property type="match status" value="1"/>
</dbReference>
<dbReference type="InterPro" id="IPR036928">
    <property type="entry name" value="AS_sf"/>
</dbReference>
<protein>
    <submittedName>
        <fullName evidence="2">Amidase</fullName>
    </submittedName>
</protein>
<feature type="domain" description="Amidase" evidence="1">
    <location>
        <begin position="56"/>
        <end position="109"/>
    </location>
</feature>
<accession>A0A1C3XU19</accession>
<dbReference type="InterPro" id="IPR023631">
    <property type="entry name" value="Amidase_dom"/>
</dbReference>
<name>A0A1C3XU19_9BRAD</name>
<organism evidence="2 3">
    <name type="scientific">Bradyrhizobium shewense</name>
    <dbReference type="NCBI Taxonomy" id="1761772"/>
    <lineage>
        <taxon>Bacteria</taxon>
        <taxon>Pseudomonadati</taxon>
        <taxon>Pseudomonadota</taxon>
        <taxon>Alphaproteobacteria</taxon>
        <taxon>Hyphomicrobiales</taxon>
        <taxon>Nitrobacteraceae</taxon>
        <taxon>Bradyrhizobium</taxon>
    </lineage>
</organism>
<dbReference type="AlphaFoldDB" id="A0A1C3XU19"/>
<evidence type="ECO:0000313" key="2">
    <source>
        <dbReference type="EMBL" id="SCB55797.1"/>
    </source>
</evidence>
<keyword evidence="3" id="KW-1185">Reference proteome</keyword>
<reference evidence="3" key="1">
    <citation type="submission" date="2016-08" db="EMBL/GenBank/DDBJ databases">
        <authorList>
            <person name="Varghese N."/>
            <person name="Submissions Spin"/>
        </authorList>
    </citation>
    <scope>NUCLEOTIDE SEQUENCE [LARGE SCALE GENOMIC DNA]</scope>
    <source>
        <strain evidence="3">ERR11</strain>
    </source>
</reference>
<sequence length="224" mass="25020">MKMSLHFRGLMKISIGAYNLIGRCPDELPLVKYPRPPGYPPSAEVNPRNAWYRKTKIQGATGGKLKGKTVALKDNILLAGVPMMNGSATLEGYVPDFDATIVARMLDAGQRSSEGLIASRSASSAVATPMQPARCTIYTRWAILLAALPREAELWSPSARLTWNWSRPRRFDPHAILVLRHLRYEADLGSPSLYGKHAYREFYRSHRTDDCAFQTMVITNSRPS</sequence>
<dbReference type="EMBL" id="FMAI01000054">
    <property type="protein sequence ID" value="SCB55797.1"/>
    <property type="molecule type" value="Genomic_DNA"/>
</dbReference>
<proteinExistence type="predicted"/>
<evidence type="ECO:0000259" key="1">
    <source>
        <dbReference type="Pfam" id="PF01425"/>
    </source>
</evidence>
<dbReference type="Gene3D" id="3.90.1300.10">
    <property type="entry name" value="Amidase signature (AS) domain"/>
    <property type="match status" value="1"/>
</dbReference>